<accession>A0ABP1PJM1</accession>
<evidence type="ECO:0000256" key="1">
    <source>
        <dbReference type="ARBA" id="ARBA00010982"/>
    </source>
</evidence>
<keyword evidence="5" id="KW-0012">Acyltransferase</keyword>
<dbReference type="InterPro" id="IPR002155">
    <property type="entry name" value="Thiolase"/>
</dbReference>
<keyword evidence="4" id="KW-0630">Potassium</keyword>
<proteinExistence type="inferred from homology"/>
<protein>
    <recommendedName>
        <fullName evidence="6">Thiolase N-terminal domain-containing protein</fullName>
    </recommendedName>
</protein>
<keyword evidence="8" id="KW-1185">Reference proteome</keyword>
<evidence type="ECO:0000313" key="7">
    <source>
        <dbReference type="EMBL" id="CAL8069392.1"/>
    </source>
</evidence>
<keyword evidence="3" id="KW-0479">Metal-binding</keyword>
<dbReference type="Pfam" id="PF00108">
    <property type="entry name" value="Thiolase_N"/>
    <property type="match status" value="1"/>
</dbReference>
<dbReference type="CDD" id="cd00751">
    <property type="entry name" value="thiolase"/>
    <property type="match status" value="1"/>
</dbReference>
<evidence type="ECO:0000256" key="4">
    <source>
        <dbReference type="ARBA" id="ARBA00022958"/>
    </source>
</evidence>
<gene>
    <name evidence="7" type="ORF">ODALV1_LOCUS747</name>
</gene>
<name>A0ABP1PJM1_9HEXA</name>
<dbReference type="Gene3D" id="3.40.47.10">
    <property type="match status" value="1"/>
</dbReference>
<reference evidence="7 8" key="1">
    <citation type="submission" date="2024-08" db="EMBL/GenBank/DDBJ databases">
        <authorList>
            <person name="Cucini C."/>
            <person name="Frati F."/>
        </authorList>
    </citation>
    <scope>NUCLEOTIDE SEQUENCE [LARGE SCALE GENOMIC DNA]</scope>
</reference>
<evidence type="ECO:0000256" key="5">
    <source>
        <dbReference type="ARBA" id="ARBA00023315"/>
    </source>
</evidence>
<keyword evidence="2" id="KW-0808">Transferase</keyword>
<evidence type="ECO:0000313" key="8">
    <source>
        <dbReference type="Proteomes" id="UP001642540"/>
    </source>
</evidence>
<evidence type="ECO:0000256" key="2">
    <source>
        <dbReference type="ARBA" id="ARBA00022679"/>
    </source>
</evidence>
<dbReference type="Proteomes" id="UP001642540">
    <property type="component" value="Unassembled WGS sequence"/>
</dbReference>
<feature type="domain" description="Thiolase N-terminal" evidence="6">
    <location>
        <begin position="49"/>
        <end position="306"/>
    </location>
</feature>
<dbReference type="EMBL" id="CAXLJM020000004">
    <property type="protein sequence ID" value="CAL8069392.1"/>
    <property type="molecule type" value="Genomic_DNA"/>
</dbReference>
<comment type="similarity">
    <text evidence="1">Belongs to the thiolase-like superfamily. Thiolase family.</text>
</comment>
<dbReference type="NCBIfam" id="TIGR01930">
    <property type="entry name" value="AcCoA-C-Actrans"/>
    <property type="match status" value="1"/>
</dbReference>
<evidence type="ECO:0000256" key="3">
    <source>
        <dbReference type="ARBA" id="ARBA00022723"/>
    </source>
</evidence>
<evidence type="ECO:0000259" key="6">
    <source>
        <dbReference type="Pfam" id="PF00108"/>
    </source>
</evidence>
<dbReference type="PANTHER" id="PTHR18919:SF156">
    <property type="entry name" value="ACETYL-COA ACETYLTRANSFERASE, MITOCHONDRIAL"/>
    <property type="match status" value="1"/>
</dbReference>
<dbReference type="InterPro" id="IPR020616">
    <property type="entry name" value="Thiolase_N"/>
</dbReference>
<dbReference type="InterPro" id="IPR016039">
    <property type="entry name" value="Thiolase-like"/>
</dbReference>
<dbReference type="PIRSF" id="PIRSF000429">
    <property type="entry name" value="Ac-CoA_Ac_transf"/>
    <property type="match status" value="1"/>
</dbReference>
<organism evidence="7 8">
    <name type="scientific">Orchesella dallaii</name>
    <dbReference type="NCBI Taxonomy" id="48710"/>
    <lineage>
        <taxon>Eukaryota</taxon>
        <taxon>Metazoa</taxon>
        <taxon>Ecdysozoa</taxon>
        <taxon>Arthropoda</taxon>
        <taxon>Hexapoda</taxon>
        <taxon>Collembola</taxon>
        <taxon>Entomobryomorpha</taxon>
        <taxon>Entomobryoidea</taxon>
        <taxon>Orchesellidae</taxon>
        <taxon>Orchesellinae</taxon>
        <taxon>Orchesella</taxon>
    </lineage>
</organism>
<sequence length="349" mass="37950">MGFHPKRLPMFYPHLMVTLSRRKPLESGPAVSYTTSPPAPVQMEKSKEVLIMSGVRTPVGSFAGTLSPLRAPRLGAIVIKEAVKRGGFAREHIQEVIMGNVLQAGIGQFPVCQAIVHADLPLTTVGTAVNKVGASGMKSIMMCAQSIKFGCNDIMVAGGMESSSNVPYYLKRESTPFGGVHLDDGIVKDGLTDVFNKVHVGLCCEKVSEHMGISRARQDDYALMSYKRRTEAAANGAFKYEIIPVEVPKKGRKLETILKEDEEYKQVEFENFKKMKPVYLKEGTITAANGAGVCDGAAAMVVCSEEGAKKSSKKPLARIVEYADRGIDPIDFAIAPSFVIRLVLVIQRL</sequence>
<comment type="caution">
    <text evidence="7">The sequence shown here is derived from an EMBL/GenBank/DDBJ whole genome shotgun (WGS) entry which is preliminary data.</text>
</comment>
<dbReference type="PANTHER" id="PTHR18919">
    <property type="entry name" value="ACETYL-COA C-ACYLTRANSFERASE"/>
    <property type="match status" value="1"/>
</dbReference>
<dbReference type="SUPFAM" id="SSF53901">
    <property type="entry name" value="Thiolase-like"/>
    <property type="match status" value="1"/>
</dbReference>